<dbReference type="Proteomes" id="UP000485562">
    <property type="component" value="Unassembled WGS sequence"/>
</dbReference>
<dbReference type="Gene3D" id="2.20.28.10">
    <property type="match status" value="1"/>
</dbReference>
<dbReference type="CDD" id="cd00730">
    <property type="entry name" value="rubredoxin"/>
    <property type="match status" value="1"/>
</dbReference>
<dbReference type="InterPro" id="IPR024934">
    <property type="entry name" value="Rubredoxin-like_dom"/>
</dbReference>
<dbReference type="PIRSF" id="PIRSF000071">
    <property type="entry name" value="Rubredoxin"/>
    <property type="match status" value="1"/>
</dbReference>
<evidence type="ECO:0000313" key="9">
    <source>
        <dbReference type="EMBL" id="OQB71639.1"/>
    </source>
</evidence>
<dbReference type="GO" id="GO:0009055">
    <property type="term" value="F:electron transfer activity"/>
    <property type="evidence" value="ECO:0007669"/>
    <property type="project" value="InterPro"/>
</dbReference>
<dbReference type="GO" id="GO:0005506">
    <property type="term" value="F:iron ion binding"/>
    <property type="evidence" value="ECO:0007669"/>
    <property type="project" value="InterPro"/>
</dbReference>
<feature type="binding site" evidence="7">
    <location>
        <position position="41"/>
    </location>
    <ligand>
        <name>Fe cation</name>
        <dbReference type="ChEBI" id="CHEBI:24875"/>
    </ligand>
</feature>
<dbReference type="FunFam" id="2.20.28.10:FF:000001">
    <property type="entry name" value="Rubredoxin"/>
    <property type="match status" value="1"/>
</dbReference>
<dbReference type="AlphaFoldDB" id="A0A1V6C3Y3"/>
<evidence type="ECO:0000256" key="7">
    <source>
        <dbReference type="PIRSR" id="PIRSR000071-1"/>
    </source>
</evidence>
<feature type="binding site" evidence="7">
    <location>
        <position position="5"/>
    </location>
    <ligand>
        <name>Fe cation</name>
        <dbReference type="ChEBI" id="CHEBI:24875"/>
    </ligand>
</feature>
<keyword evidence="2 6" id="KW-0813">Transport</keyword>
<evidence type="ECO:0000256" key="4">
    <source>
        <dbReference type="ARBA" id="ARBA00022982"/>
    </source>
</evidence>
<evidence type="ECO:0000259" key="8">
    <source>
        <dbReference type="PROSITE" id="PS50903"/>
    </source>
</evidence>
<evidence type="ECO:0000256" key="3">
    <source>
        <dbReference type="ARBA" id="ARBA00022723"/>
    </source>
</evidence>
<dbReference type="PANTHER" id="PTHR47627:SF1">
    <property type="entry name" value="RUBREDOXIN-1-RELATED"/>
    <property type="match status" value="1"/>
</dbReference>
<evidence type="ECO:0000256" key="1">
    <source>
        <dbReference type="ARBA" id="ARBA00005337"/>
    </source>
</evidence>
<dbReference type="Pfam" id="PF00301">
    <property type="entry name" value="Rubredoxin"/>
    <property type="match status" value="1"/>
</dbReference>
<evidence type="ECO:0000256" key="5">
    <source>
        <dbReference type="ARBA" id="ARBA00023004"/>
    </source>
</evidence>
<dbReference type="GO" id="GO:0043448">
    <property type="term" value="P:alkane catabolic process"/>
    <property type="evidence" value="ECO:0007669"/>
    <property type="project" value="TreeGrafter"/>
</dbReference>
<comment type="similarity">
    <text evidence="1 6">Belongs to the rubredoxin family.</text>
</comment>
<protein>
    <recommendedName>
        <fullName evidence="6">Rubredoxin</fullName>
    </recommendedName>
</protein>
<accession>A0A1V6C3Y3</accession>
<dbReference type="InterPro" id="IPR024922">
    <property type="entry name" value="Rubredoxin"/>
</dbReference>
<gene>
    <name evidence="9" type="ORF">BWX89_01755</name>
</gene>
<dbReference type="SUPFAM" id="SSF57802">
    <property type="entry name" value="Rubredoxin-like"/>
    <property type="match status" value="1"/>
</dbReference>
<name>A0A1V6C3Y3_UNCT6</name>
<dbReference type="InterPro" id="IPR018527">
    <property type="entry name" value="Rubredoxin_Fe_BS"/>
</dbReference>
<reference evidence="9" key="1">
    <citation type="submission" date="2017-02" db="EMBL/GenBank/DDBJ databases">
        <title>Delving into the versatile metabolic prowess of the omnipresent phylum Bacteroidetes.</title>
        <authorList>
            <person name="Nobu M.K."/>
            <person name="Mei R."/>
            <person name="Narihiro T."/>
            <person name="Kuroda K."/>
            <person name="Liu W.-T."/>
        </authorList>
    </citation>
    <scope>NUCLEOTIDE SEQUENCE</scope>
    <source>
        <strain evidence="9">ADurb.Bin131</strain>
    </source>
</reference>
<dbReference type="PRINTS" id="PR00163">
    <property type="entry name" value="RUBREDOXIN"/>
</dbReference>
<dbReference type="InterPro" id="IPR050526">
    <property type="entry name" value="Rubredoxin_ET"/>
</dbReference>
<feature type="binding site" evidence="7">
    <location>
        <position position="38"/>
    </location>
    <ligand>
        <name>Fe cation</name>
        <dbReference type="ChEBI" id="CHEBI:24875"/>
    </ligand>
</feature>
<evidence type="ECO:0000256" key="6">
    <source>
        <dbReference type="PIRNR" id="PIRNR000071"/>
    </source>
</evidence>
<proteinExistence type="inferred from homology"/>
<keyword evidence="5 6" id="KW-0408">Iron</keyword>
<dbReference type="InterPro" id="IPR024935">
    <property type="entry name" value="Rubredoxin_dom"/>
</dbReference>
<sequence>MKYVCKVCGYVYDPEKGDDTQDIPAGTEFNALPDSWTCPECGAGKDEFEILS</sequence>
<comment type="caution">
    <text evidence="9">The sequence shown here is derived from an EMBL/GenBank/DDBJ whole genome shotgun (WGS) entry which is preliminary data.</text>
</comment>
<feature type="binding site" evidence="7">
    <location>
        <position position="8"/>
    </location>
    <ligand>
        <name>Fe cation</name>
        <dbReference type="ChEBI" id="CHEBI:24875"/>
    </ligand>
</feature>
<comment type="cofactor">
    <cofactor evidence="6 7">
        <name>Fe(3+)</name>
        <dbReference type="ChEBI" id="CHEBI:29034"/>
    </cofactor>
    <text evidence="6 7">Binds 1 Fe(3+) ion per subunit.</text>
</comment>
<dbReference type="PROSITE" id="PS00202">
    <property type="entry name" value="RUBREDOXIN"/>
    <property type="match status" value="1"/>
</dbReference>
<dbReference type="EMBL" id="MWDQ01000152">
    <property type="protein sequence ID" value="OQB71639.1"/>
    <property type="molecule type" value="Genomic_DNA"/>
</dbReference>
<keyword evidence="3 6" id="KW-0479">Metal-binding</keyword>
<evidence type="ECO:0000256" key="2">
    <source>
        <dbReference type="ARBA" id="ARBA00022448"/>
    </source>
</evidence>
<feature type="domain" description="Rubredoxin-like" evidence="8">
    <location>
        <begin position="2"/>
        <end position="51"/>
    </location>
</feature>
<organism evidence="9">
    <name type="scientific">candidate division TA06 bacterium ADurb.Bin131</name>
    <dbReference type="NCBI Taxonomy" id="1852827"/>
    <lineage>
        <taxon>Bacteria</taxon>
        <taxon>Bacteria division TA06</taxon>
    </lineage>
</organism>
<dbReference type="PROSITE" id="PS50903">
    <property type="entry name" value="RUBREDOXIN_LIKE"/>
    <property type="match status" value="1"/>
</dbReference>
<dbReference type="PANTHER" id="PTHR47627">
    <property type="entry name" value="RUBREDOXIN"/>
    <property type="match status" value="1"/>
</dbReference>
<keyword evidence="4 6" id="KW-0249">Electron transport</keyword>